<proteinExistence type="predicted"/>
<dbReference type="OrthoDB" id="461096at2"/>
<reference evidence="2" key="1">
    <citation type="journal article" date="2013" name="Proc. Natl. Acad. Sci. U.S.A.">
        <title>Improving the coverage of the cyanobacterial phylum using diversity-driven genome sequencing.</title>
        <authorList>
            <person name="Shih P.M."/>
            <person name="Wu D."/>
            <person name="Latifi A."/>
            <person name="Axen S.D."/>
            <person name="Fewer D.P."/>
            <person name="Talla E."/>
            <person name="Calteau A."/>
            <person name="Cai F."/>
            <person name="Tandeau de Marsac N."/>
            <person name="Rippka R."/>
            <person name="Herdman M."/>
            <person name="Sivonen K."/>
            <person name="Coursin T."/>
            <person name="Laurent T."/>
            <person name="Goodwin L."/>
            <person name="Nolan M."/>
            <person name="Davenport K.W."/>
            <person name="Han C.S."/>
            <person name="Rubin E.M."/>
            <person name="Eisen J.A."/>
            <person name="Woyke T."/>
            <person name="Gugger M."/>
            <person name="Kerfeld C.A."/>
        </authorList>
    </citation>
    <scope>NUCLEOTIDE SEQUENCE [LARGE SCALE GENOMIC DNA]</scope>
    <source>
        <strain evidence="2">ATCC 29371 / PCC 7437</strain>
    </source>
</reference>
<organism evidence="1 2">
    <name type="scientific">Stanieria cyanosphaera (strain ATCC 29371 / PCC 7437)</name>
    <dbReference type="NCBI Taxonomy" id="111780"/>
    <lineage>
        <taxon>Bacteria</taxon>
        <taxon>Bacillati</taxon>
        <taxon>Cyanobacteriota</taxon>
        <taxon>Cyanophyceae</taxon>
        <taxon>Pleurocapsales</taxon>
        <taxon>Dermocarpellaceae</taxon>
        <taxon>Stanieria</taxon>
    </lineage>
</organism>
<dbReference type="AlphaFoldDB" id="K9XS56"/>
<keyword evidence="2" id="KW-1185">Reference proteome</keyword>
<gene>
    <name evidence="1" type="ordered locus">Sta7437_1347</name>
</gene>
<accession>K9XS56</accession>
<protein>
    <submittedName>
        <fullName evidence="1">Uncharacterized protein</fullName>
    </submittedName>
</protein>
<dbReference type="RefSeq" id="WP_015192587.1">
    <property type="nucleotide sequence ID" value="NC_019748.1"/>
</dbReference>
<dbReference type="Proteomes" id="UP000010473">
    <property type="component" value="Chromosome"/>
</dbReference>
<dbReference type="eggNOG" id="ENOG50324PR">
    <property type="taxonomic scope" value="Bacteria"/>
</dbReference>
<dbReference type="KEGG" id="scs:Sta7437_1347"/>
<sequence>MASEILAQLQAQKLLIVNPRRKNGLIIYKKYYAEFAGPGAIVGGQFDCDAIAVLPVGKISLIVPQTPEERRQAYKMRRQWVKLTKQITDNPIPAERAQVILNQFEHWFDAQTVENLPDEAFALLVGVLPQTITKVRNNGLF</sequence>
<evidence type="ECO:0000313" key="2">
    <source>
        <dbReference type="Proteomes" id="UP000010473"/>
    </source>
</evidence>
<dbReference type="PATRIC" id="fig|111780.3.peg.1405"/>
<name>K9XS56_STAC7</name>
<evidence type="ECO:0000313" key="1">
    <source>
        <dbReference type="EMBL" id="AFZ34914.1"/>
    </source>
</evidence>
<dbReference type="HOGENOM" id="CLU_119035_0_0_3"/>
<dbReference type="EMBL" id="CP003653">
    <property type="protein sequence ID" value="AFZ34914.1"/>
    <property type="molecule type" value="Genomic_DNA"/>
</dbReference>